<feature type="region of interest" description="Disordered" evidence="1">
    <location>
        <begin position="268"/>
        <end position="294"/>
    </location>
</feature>
<keyword evidence="2" id="KW-1133">Transmembrane helix</keyword>
<dbReference type="AlphaFoldDB" id="A0AAE1FYM8"/>
<dbReference type="InterPro" id="IPR003961">
    <property type="entry name" value="FN3_dom"/>
</dbReference>
<feature type="region of interest" description="Disordered" evidence="1">
    <location>
        <begin position="409"/>
        <end position="561"/>
    </location>
</feature>
<feature type="compositionally biased region" description="Polar residues" evidence="1">
    <location>
        <begin position="731"/>
        <end position="766"/>
    </location>
</feature>
<evidence type="ECO:0008006" key="5">
    <source>
        <dbReference type="Google" id="ProtNLM"/>
    </source>
</evidence>
<keyword evidence="4" id="KW-1185">Reference proteome</keyword>
<feature type="compositionally biased region" description="Polar residues" evidence="1">
    <location>
        <begin position="632"/>
        <end position="651"/>
    </location>
</feature>
<feature type="compositionally biased region" description="Basic residues" evidence="1">
    <location>
        <begin position="420"/>
        <end position="434"/>
    </location>
</feature>
<feature type="transmembrane region" description="Helical" evidence="2">
    <location>
        <begin position="161"/>
        <end position="185"/>
    </location>
</feature>
<feature type="compositionally biased region" description="Low complexity" evidence="1">
    <location>
        <begin position="840"/>
        <end position="871"/>
    </location>
</feature>
<accession>A0AAE1FYM8</accession>
<feature type="region of interest" description="Disordered" evidence="1">
    <location>
        <begin position="116"/>
        <end position="155"/>
    </location>
</feature>
<dbReference type="InterPro" id="IPR036116">
    <property type="entry name" value="FN3_sf"/>
</dbReference>
<dbReference type="SUPFAM" id="SSF49265">
    <property type="entry name" value="Fibronectin type III"/>
    <property type="match status" value="1"/>
</dbReference>
<evidence type="ECO:0000313" key="3">
    <source>
        <dbReference type="EMBL" id="KAK3883092.1"/>
    </source>
</evidence>
<feature type="compositionally biased region" description="Basic and acidic residues" evidence="1">
    <location>
        <begin position="551"/>
        <end position="561"/>
    </location>
</feature>
<evidence type="ECO:0000256" key="1">
    <source>
        <dbReference type="SAM" id="MobiDB-lite"/>
    </source>
</evidence>
<feature type="region of interest" description="Disordered" evidence="1">
    <location>
        <begin position="306"/>
        <end position="397"/>
    </location>
</feature>
<feature type="compositionally biased region" description="Basic and acidic residues" evidence="1">
    <location>
        <begin position="908"/>
        <end position="919"/>
    </location>
</feature>
<feature type="compositionally biased region" description="Basic residues" evidence="1">
    <location>
        <begin position="706"/>
        <end position="730"/>
    </location>
</feature>
<feature type="region of interest" description="Disordered" evidence="1">
    <location>
        <begin position="832"/>
        <end position="871"/>
    </location>
</feature>
<name>A0AAE1FYM8_PETCI</name>
<sequence>DERWGPPGVTLGWTPNYEGGMPRGLHRQVQGGRLPRVSGSGLKSSGELRMVESDRGDWDVGKGFGPCLALPQVVEVVGGAARGVRVTGLQHGTQYLYTVQARNTQGPSSYVTPHVTATTHGEPGQLSTSHGHDSPGGPRTMVSGEEVGGGGGGSESRVPRLMVLIITLTGAALLALNVAIIGCFVRRRALNRNASASSSTKNVAVDVYGVTPASTPGLQHSDALLSLTTMTPAIHPNTTPPPYQDLQTNVDDLDHQTLVVAKVPASETTTLTTTHPQDPLLPTHPTLPRQNGMVGRDTSTLIINNRTRSLQNARRPSTGLNNNNTGPTDATLPSVNQDVSSSARNSPVMQQQKDNNKDEVVSLTSSTYDSLPCDPLLARPDQPSPYPSADQASLSSYHSDYSRGYEYSHGYVQPHFHPSCPHHQHQHHHHHHHQQQQQQQQQQLPQQQQQTSQGSPQLQRRPDQQSDVIQAPPAYSGLNPSGLYHLSSNDHHQEVTVTTSAPFVAGSPASYTTLGPRRRRPMPSKFASLQRPRSSKTPAHTHSLSVSSAHYQEEAQQQRHELEQGKVDLLIGTSVTGYTSGDGQVLSPHLRGALQSFLPHGRTRSDSLSNVHNQQQHQQQQQGATTQAVNGTRQGATGSKDNAATQGMRHNNQHEQATRGSSYDSACPKHGDSSASPPSSNHPLETKLSSPRPSPNQPLETPKVLSHGHRGSFSNTHHHHHHHPHQHHRTSSLVHSGEASNPRSSSPNQNGSPTNQRTGSPNQYINFPNPHSKLEAARPTRDALLDHNNTPDSPGVVTANINSTNNTSNNIPSTNTPISTFKLHDTNIPNSTPNAIYSKNTNIGTTNNTSNSTHAKDMASSNINASNSSSNTIITSVSSSDVIRPRFPHDFVRQTPNNVRGRSGTVDHQPEEPTERRDSTSSSHR</sequence>
<evidence type="ECO:0000256" key="2">
    <source>
        <dbReference type="SAM" id="Phobius"/>
    </source>
</evidence>
<feature type="region of interest" description="Disordered" evidence="1">
    <location>
        <begin position="885"/>
        <end position="925"/>
    </location>
</feature>
<feature type="region of interest" description="Disordered" evidence="1">
    <location>
        <begin position="1"/>
        <end position="48"/>
    </location>
</feature>
<dbReference type="CDD" id="cd00063">
    <property type="entry name" value="FN3"/>
    <property type="match status" value="1"/>
</dbReference>
<comment type="caution">
    <text evidence="3">The sequence shown here is derived from an EMBL/GenBank/DDBJ whole genome shotgun (WGS) entry which is preliminary data.</text>
</comment>
<organism evidence="3 4">
    <name type="scientific">Petrolisthes cinctipes</name>
    <name type="common">Flat porcelain crab</name>
    <dbReference type="NCBI Taxonomy" id="88211"/>
    <lineage>
        <taxon>Eukaryota</taxon>
        <taxon>Metazoa</taxon>
        <taxon>Ecdysozoa</taxon>
        <taxon>Arthropoda</taxon>
        <taxon>Crustacea</taxon>
        <taxon>Multicrustacea</taxon>
        <taxon>Malacostraca</taxon>
        <taxon>Eumalacostraca</taxon>
        <taxon>Eucarida</taxon>
        <taxon>Decapoda</taxon>
        <taxon>Pleocyemata</taxon>
        <taxon>Anomura</taxon>
        <taxon>Galatheoidea</taxon>
        <taxon>Porcellanidae</taxon>
        <taxon>Petrolisthes</taxon>
    </lineage>
</organism>
<protein>
    <recommendedName>
        <fullName evidence="5">Fibronectin type-III domain-containing protein</fullName>
    </recommendedName>
</protein>
<keyword evidence="2" id="KW-0472">Membrane</keyword>
<gene>
    <name evidence="3" type="ORF">Pcinc_012570</name>
</gene>
<feature type="compositionally biased region" description="Polar residues" evidence="1">
    <location>
        <begin position="531"/>
        <end position="550"/>
    </location>
</feature>
<evidence type="ECO:0000313" key="4">
    <source>
        <dbReference type="Proteomes" id="UP001286313"/>
    </source>
</evidence>
<dbReference type="Gene3D" id="2.60.40.10">
    <property type="entry name" value="Immunoglobulins"/>
    <property type="match status" value="1"/>
</dbReference>
<feature type="compositionally biased region" description="Polar residues" evidence="1">
    <location>
        <begin position="116"/>
        <end position="129"/>
    </location>
</feature>
<feature type="compositionally biased region" description="Low complexity" evidence="1">
    <location>
        <begin position="435"/>
        <end position="459"/>
    </location>
</feature>
<proteinExistence type="predicted"/>
<dbReference type="InterPro" id="IPR013783">
    <property type="entry name" value="Ig-like_fold"/>
</dbReference>
<feature type="compositionally biased region" description="Polar residues" evidence="1">
    <location>
        <begin position="673"/>
        <end position="691"/>
    </location>
</feature>
<keyword evidence="2" id="KW-0812">Transmembrane</keyword>
<feature type="compositionally biased region" description="Polar residues" evidence="1">
    <location>
        <begin position="306"/>
        <end position="353"/>
    </location>
</feature>
<dbReference type="Proteomes" id="UP001286313">
    <property type="component" value="Unassembled WGS sequence"/>
</dbReference>
<feature type="region of interest" description="Disordered" evidence="1">
    <location>
        <begin position="599"/>
        <end position="773"/>
    </location>
</feature>
<feature type="compositionally biased region" description="Low complexity" evidence="1">
    <location>
        <begin position="611"/>
        <end position="631"/>
    </location>
</feature>
<dbReference type="EMBL" id="JAWQEG010001023">
    <property type="protein sequence ID" value="KAK3883092.1"/>
    <property type="molecule type" value="Genomic_DNA"/>
</dbReference>
<feature type="compositionally biased region" description="Low complexity" evidence="1">
    <location>
        <begin position="268"/>
        <end position="288"/>
    </location>
</feature>
<reference evidence="3" key="1">
    <citation type="submission" date="2023-10" db="EMBL/GenBank/DDBJ databases">
        <title>Genome assemblies of two species of porcelain crab, Petrolisthes cinctipes and Petrolisthes manimaculis (Anomura: Porcellanidae).</title>
        <authorList>
            <person name="Angst P."/>
        </authorList>
    </citation>
    <scope>NUCLEOTIDE SEQUENCE</scope>
    <source>
        <strain evidence="3">PB745_01</strain>
        <tissue evidence="3">Gill</tissue>
    </source>
</reference>
<feature type="non-terminal residue" evidence="3">
    <location>
        <position position="925"/>
    </location>
</feature>